<sequence>MPAISNKRVDTVKRMMRRLLTDTFNRDLLTLLIVSIVIGSLLASTVSLAANAYFSKTLANLVGDYGEYDLVIQSREEMKQDTATQIQKIIDDVFPGAVLKEGPTITGKTNFFVSLPAQYRTKEVYENMGKTFGSIPGGAGVGFMTEPRLTLRGVPEGARNMLIERIEQIDGVSFAFHDGASIGVILTSLDKSSAVNEQIKSLLQQYQVVEISFPVGSEPANPIRLGQAITDTMKERLKVDYAENVSVDGKDDDMTATVSTMMELKRFLAAYASDITITLNDSAKLLKGDSVVFQGSAESAPVNGAPVGTGNVLVEVTEVEANGTVKGMITQGDASQLTNTQGYKLTNNVVGEAVGTVAYRNPRQELGNALGETNKLVAQIPGFAADGRNVSDIALQTLNNYDTSVAGLEKLLDNLQAAGSTIQTVTGSLANLDTRAIRSQVDNSNQALGNLATGMQVLQLINPDAKNTVNNITGAQQNLNNLSQTLGAMESVSDQARQAQSVIDGITANGQTTIANLRAFDAAGAKKNLTDAQSHLAKLDEVNIPLVTAQLQYLSAAVPNLKDEEIGHSIKLLDKFIAGQVIPGERIQILTSRNISTDAIAPIVYEKAGHNNVSLYSTDLGVMEPNARGEVYKVLSEVRATLAGMTAIIITLVFLALDHTSVMTVMRRKRLTIKETRQGWRGVLYRLAITFTAPERRYGMAMGAIMLTAMFILAKGGIPYLPWLGVPLIGAMLGLIAANYAEKINPVSTEEVMAGEAIGLSFDEIMREIVIPAGRPGLLQKLNTRKVKFK</sequence>
<gene>
    <name evidence="2" type="ORF">SAMN04490178_104201</name>
</gene>
<evidence type="ECO:0000313" key="2">
    <source>
        <dbReference type="EMBL" id="SEO73650.1"/>
    </source>
</evidence>
<protein>
    <submittedName>
        <fullName evidence="2">Uncharacterized protein</fullName>
    </submittedName>
</protein>
<keyword evidence="3" id="KW-1185">Reference proteome</keyword>
<reference evidence="2 3" key="1">
    <citation type="submission" date="2016-10" db="EMBL/GenBank/DDBJ databases">
        <authorList>
            <person name="de Groot N.N."/>
        </authorList>
    </citation>
    <scope>NUCLEOTIDE SEQUENCE [LARGE SCALE GENOMIC DNA]</scope>
    <source>
        <strain evidence="2 3">DSM 13305</strain>
    </source>
</reference>
<accession>A0A1H8S4R8</accession>
<feature type="transmembrane region" description="Helical" evidence="1">
    <location>
        <begin position="642"/>
        <end position="665"/>
    </location>
</feature>
<dbReference type="RefSeq" id="WP_342725056.1">
    <property type="nucleotide sequence ID" value="NZ_FODY01000004.1"/>
</dbReference>
<dbReference type="AlphaFoldDB" id="A0A1H8S4R8"/>
<evidence type="ECO:0000313" key="3">
    <source>
        <dbReference type="Proteomes" id="UP000198847"/>
    </source>
</evidence>
<keyword evidence="1" id="KW-1133">Transmembrane helix</keyword>
<dbReference type="Proteomes" id="UP000198847">
    <property type="component" value="Unassembled WGS sequence"/>
</dbReference>
<keyword evidence="1" id="KW-0812">Transmembrane</keyword>
<keyword evidence="1" id="KW-0472">Membrane</keyword>
<feature type="transmembrane region" description="Helical" evidence="1">
    <location>
        <begin position="698"/>
        <end position="714"/>
    </location>
</feature>
<proteinExistence type="predicted"/>
<name>A0A1H8S4R8_9FIRM</name>
<dbReference type="EMBL" id="FODY01000004">
    <property type="protein sequence ID" value="SEO73650.1"/>
    <property type="molecule type" value="Genomic_DNA"/>
</dbReference>
<feature type="transmembrane region" description="Helical" evidence="1">
    <location>
        <begin position="720"/>
        <end position="741"/>
    </location>
</feature>
<evidence type="ECO:0000256" key="1">
    <source>
        <dbReference type="SAM" id="Phobius"/>
    </source>
</evidence>
<dbReference type="STRING" id="112903.SAMN04490178_104201"/>
<organism evidence="2 3">
    <name type="scientific">Propionispora vibrioides</name>
    <dbReference type="NCBI Taxonomy" id="112903"/>
    <lineage>
        <taxon>Bacteria</taxon>
        <taxon>Bacillati</taxon>
        <taxon>Bacillota</taxon>
        <taxon>Negativicutes</taxon>
        <taxon>Selenomonadales</taxon>
        <taxon>Sporomusaceae</taxon>
        <taxon>Propionispora</taxon>
    </lineage>
</organism>